<accession>E4Z6V2</accession>
<keyword evidence="6 7" id="KW-0472">Membrane</keyword>
<dbReference type="InterPro" id="IPR017871">
    <property type="entry name" value="ABC_transporter-like_CS"/>
</dbReference>
<dbReference type="EMBL" id="FN658219">
    <property type="protein sequence ID" value="CBY43430.1"/>
    <property type="molecule type" value="Genomic_DNA"/>
</dbReference>
<dbReference type="SUPFAM" id="SSF52540">
    <property type="entry name" value="P-loop containing nucleoside triphosphate hydrolases"/>
    <property type="match status" value="1"/>
</dbReference>
<organism evidence="9">
    <name type="scientific">Oikopleura dioica</name>
    <name type="common">Tunicate</name>
    <dbReference type="NCBI Taxonomy" id="34765"/>
    <lineage>
        <taxon>Eukaryota</taxon>
        <taxon>Metazoa</taxon>
        <taxon>Chordata</taxon>
        <taxon>Tunicata</taxon>
        <taxon>Appendicularia</taxon>
        <taxon>Copelata</taxon>
        <taxon>Oikopleuridae</taxon>
        <taxon>Oikopleura</taxon>
    </lineage>
</organism>
<dbReference type="SMART" id="SM00382">
    <property type="entry name" value="AAA"/>
    <property type="match status" value="1"/>
</dbReference>
<keyword evidence="4" id="KW-0067">ATP-binding</keyword>
<dbReference type="Proteomes" id="UP000011014">
    <property type="component" value="Unassembled WGS sequence"/>
</dbReference>
<proteinExistence type="predicted"/>
<evidence type="ECO:0000313" key="9">
    <source>
        <dbReference type="EMBL" id="CBY43430.1"/>
    </source>
</evidence>
<feature type="transmembrane region" description="Helical" evidence="7">
    <location>
        <begin position="61"/>
        <end position="83"/>
    </location>
</feature>
<dbReference type="AlphaFoldDB" id="E4Z6V2"/>
<dbReference type="PANTHER" id="PTHR24221:SF636">
    <property type="entry name" value="BILE SALT EXPORT PUMP"/>
    <property type="match status" value="1"/>
</dbReference>
<dbReference type="InterPro" id="IPR003439">
    <property type="entry name" value="ABC_transporter-like_ATP-bd"/>
</dbReference>
<dbReference type="GO" id="GO:0016887">
    <property type="term" value="F:ATP hydrolysis activity"/>
    <property type="evidence" value="ECO:0007669"/>
    <property type="project" value="InterPro"/>
</dbReference>
<feature type="non-terminal residue" evidence="9">
    <location>
        <position position="1"/>
    </location>
</feature>
<dbReference type="SUPFAM" id="SSF90123">
    <property type="entry name" value="ABC transporter transmembrane region"/>
    <property type="match status" value="1"/>
</dbReference>
<name>E4Z6V2_OIKDI</name>
<evidence type="ECO:0000256" key="5">
    <source>
        <dbReference type="ARBA" id="ARBA00022989"/>
    </source>
</evidence>
<evidence type="ECO:0000256" key="7">
    <source>
        <dbReference type="SAM" id="Phobius"/>
    </source>
</evidence>
<evidence type="ECO:0000256" key="3">
    <source>
        <dbReference type="ARBA" id="ARBA00022741"/>
    </source>
</evidence>
<dbReference type="PROSITE" id="PS50893">
    <property type="entry name" value="ABC_TRANSPORTER_2"/>
    <property type="match status" value="1"/>
</dbReference>
<evidence type="ECO:0000256" key="4">
    <source>
        <dbReference type="ARBA" id="ARBA00022840"/>
    </source>
</evidence>
<dbReference type="InterPro" id="IPR036640">
    <property type="entry name" value="ABC1_TM_sf"/>
</dbReference>
<dbReference type="Pfam" id="PF00005">
    <property type="entry name" value="ABC_tran"/>
    <property type="match status" value="1"/>
</dbReference>
<dbReference type="GO" id="GO:0005524">
    <property type="term" value="F:ATP binding"/>
    <property type="evidence" value="ECO:0007669"/>
    <property type="project" value="UniProtKB-KW"/>
</dbReference>
<protein>
    <recommendedName>
        <fullName evidence="8">ABC transporter domain-containing protein</fullName>
    </recommendedName>
</protein>
<keyword evidence="3" id="KW-0547">Nucleotide-binding</keyword>
<dbReference type="InterPro" id="IPR027417">
    <property type="entry name" value="P-loop_NTPase"/>
</dbReference>
<dbReference type="GO" id="GO:0016324">
    <property type="term" value="C:apical plasma membrane"/>
    <property type="evidence" value="ECO:0007669"/>
    <property type="project" value="TreeGrafter"/>
</dbReference>
<dbReference type="CDD" id="cd03249">
    <property type="entry name" value="ABC_MTABC3_MDL1_MDL2"/>
    <property type="match status" value="1"/>
</dbReference>
<dbReference type="FunFam" id="3.40.50.300:FF:000916">
    <property type="entry name" value="ABC transporter B family member 9"/>
    <property type="match status" value="1"/>
</dbReference>
<reference evidence="9" key="1">
    <citation type="journal article" date="2010" name="Science">
        <title>Plasticity of animal genome architecture unmasked by rapid evolution of a pelagic tunicate.</title>
        <authorList>
            <person name="Denoeud F."/>
            <person name="Henriet S."/>
            <person name="Mungpakdee S."/>
            <person name="Aury J.M."/>
            <person name="Da Silva C."/>
            <person name="Brinkmann H."/>
            <person name="Mikhaleva J."/>
            <person name="Olsen L.C."/>
            <person name="Jubin C."/>
            <person name="Canestro C."/>
            <person name="Bouquet J.M."/>
            <person name="Danks G."/>
            <person name="Poulain J."/>
            <person name="Campsteijn C."/>
            <person name="Adamski M."/>
            <person name="Cross I."/>
            <person name="Yadetie F."/>
            <person name="Muffato M."/>
            <person name="Louis A."/>
            <person name="Butcher S."/>
            <person name="Tsagkogeorga G."/>
            <person name="Konrad A."/>
            <person name="Singh S."/>
            <person name="Jensen M.F."/>
            <person name="Cong E.H."/>
            <person name="Eikeseth-Otteraa H."/>
            <person name="Noel B."/>
            <person name="Anthouard V."/>
            <person name="Porcel B.M."/>
            <person name="Kachouri-Lafond R."/>
            <person name="Nishino A."/>
            <person name="Ugolini M."/>
            <person name="Chourrout P."/>
            <person name="Nishida H."/>
            <person name="Aasland R."/>
            <person name="Huzurbazar S."/>
            <person name="Westhof E."/>
            <person name="Delsuc F."/>
            <person name="Lehrach H."/>
            <person name="Reinhardt R."/>
            <person name="Weissenbach J."/>
            <person name="Roy S.W."/>
            <person name="Artiguenave F."/>
            <person name="Postlethwait J.H."/>
            <person name="Manak J.R."/>
            <person name="Thompson E.M."/>
            <person name="Jaillon O."/>
            <person name="Du Pasquier L."/>
            <person name="Boudinot P."/>
            <person name="Liberles D.A."/>
            <person name="Volff J.N."/>
            <person name="Philippe H."/>
            <person name="Lenhard B."/>
            <person name="Roest Crollius H."/>
            <person name="Wincker P."/>
            <person name="Chourrout D."/>
        </authorList>
    </citation>
    <scope>NUCLEOTIDE SEQUENCE [LARGE SCALE GENOMIC DNA]</scope>
</reference>
<dbReference type="Gene3D" id="1.20.1560.10">
    <property type="entry name" value="ABC transporter type 1, transmembrane domain"/>
    <property type="match status" value="1"/>
</dbReference>
<keyword evidence="5 7" id="KW-1133">Transmembrane helix</keyword>
<dbReference type="InterPro" id="IPR003593">
    <property type="entry name" value="AAA+_ATPase"/>
</dbReference>
<dbReference type="PROSITE" id="PS00211">
    <property type="entry name" value="ABC_TRANSPORTER_1"/>
    <property type="match status" value="1"/>
</dbReference>
<sequence>FSKNLEKPAQQQKRKAFVVGFAMGFADSSLFLAYASCFWLGAWLIDKEIEDASEFDSIFKAMMGVVFGAMVLGQNTAFMANYAEAISAGRRLLSIIESTPSIDVANGGGGIEQLDNCEVKMQSINFVYPTRPKNQILKNFDLQLKSGETVALVGESGQGKSTMVQLILRFYDAEGDILIDGVRLKSLNISYLRSMIGLVSQEPVLFNGSIRENILYGTQDKSVSQSEIEKVCRQANVLEFVLKMTDGLETNVGERGGKLSGGQKQRVAIARALIRNPKIMLFDEATSALDNESETIVKKALDEARRGKTCLVIAHRLSSISFADKIGVLKEGKIIEFGSHEELFAKRGAYYELMQSQV</sequence>
<evidence type="ECO:0000256" key="2">
    <source>
        <dbReference type="ARBA" id="ARBA00022692"/>
    </source>
</evidence>
<evidence type="ECO:0000256" key="1">
    <source>
        <dbReference type="ARBA" id="ARBA00004141"/>
    </source>
</evidence>
<evidence type="ECO:0000256" key="6">
    <source>
        <dbReference type="ARBA" id="ARBA00023136"/>
    </source>
</evidence>
<dbReference type="Gene3D" id="3.40.50.300">
    <property type="entry name" value="P-loop containing nucleotide triphosphate hydrolases"/>
    <property type="match status" value="1"/>
</dbReference>
<dbReference type="InterPro" id="IPR039421">
    <property type="entry name" value="Type_1_exporter"/>
</dbReference>
<comment type="subcellular location">
    <subcellularLocation>
        <location evidence="1">Membrane</location>
        <topology evidence="1">Multi-pass membrane protein</topology>
    </subcellularLocation>
</comment>
<keyword evidence="2 7" id="KW-0812">Transmembrane</keyword>
<feature type="transmembrane region" description="Helical" evidence="7">
    <location>
        <begin position="16"/>
        <end position="41"/>
    </location>
</feature>
<evidence type="ECO:0000259" key="8">
    <source>
        <dbReference type="PROSITE" id="PS50893"/>
    </source>
</evidence>
<gene>
    <name evidence="9" type="ORF">GSOID_T00028024001</name>
</gene>
<feature type="domain" description="ABC transporter" evidence="8">
    <location>
        <begin position="119"/>
        <end position="356"/>
    </location>
</feature>
<dbReference type="PANTHER" id="PTHR24221">
    <property type="entry name" value="ATP-BINDING CASSETTE SUB-FAMILY B"/>
    <property type="match status" value="1"/>
</dbReference>
<dbReference type="GO" id="GO:0042626">
    <property type="term" value="F:ATPase-coupled transmembrane transporter activity"/>
    <property type="evidence" value="ECO:0007669"/>
    <property type="project" value="TreeGrafter"/>
</dbReference>